<protein>
    <submittedName>
        <fullName evidence="2">Sulfotransferase domain-containing protein</fullName>
    </submittedName>
</protein>
<name>A0AAE3GXN7_9CYAN</name>
<dbReference type="AlphaFoldDB" id="A0AAE3GXN7"/>
<dbReference type="Proteomes" id="UP001204953">
    <property type="component" value="Unassembled WGS sequence"/>
</dbReference>
<dbReference type="EMBL" id="JAMZMM010000621">
    <property type="protein sequence ID" value="MCP2732490.1"/>
    <property type="molecule type" value="Genomic_DNA"/>
</dbReference>
<evidence type="ECO:0000313" key="2">
    <source>
        <dbReference type="EMBL" id="MCP2732490.1"/>
    </source>
</evidence>
<dbReference type="RefSeq" id="WP_254015200.1">
    <property type="nucleotide sequence ID" value="NZ_JAMZMM010000621.1"/>
</dbReference>
<dbReference type="InterPro" id="IPR027417">
    <property type="entry name" value="P-loop_NTPase"/>
</dbReference>
<dbReference type="Pfam" id="PF00685">
    <property type="entry name" value="Sulfotransfer_1"/>
    <property type="match status" value="1"/>
</dbReference>
<sequence>MKLIQSLRDYKNQLVNDYYNFRITTPQNPYTIALRGNPYQILFILSHMRSGSSLLSHLLITNPEIIGFGETHVEYDSNQDLKTLLLRVYQNTRQLRMDHKYVLDKLLHDKKLLDETILFSEEVRAIFLIREPKRALASILTLKPHWNENQAIEYYSTRLATLEKYAKLIDNKKRSLFITHEQILDNTQSVFKVMQDFLEVKQPFSEEYQVLSMTGTRGIGDYSENIKSGRIIRKNKTSETAISSELIAQGLQSFAQCCATLSQYCQVVD</sequence>
<keyword evidence="3" id="KW-1185">Reference proteome</keyword>
<evidence type="ECO:0000313" key="3">
    <source>
        <dbReference type="Proteomes" id="UP001204953"/>
    </source>
</evidence>
<dbReference type="Gene3D" id="3.40.50.300">
    <property type="entry name" value="P-loop containing nucleotide triphosphate hydrolases"/>
    <property type="match status" value="1"/>
</dbReference>
<dbReference type="InterPro" id="IPR000863">
    <property type="entry name" value="Sulfotransferase_dom"/>
</dbReference>
<dbReference type="SUPFAM" id="SSF52540">
    <property type="entry name" value="P-loop containing nucleoside triphosphate hydrolases"/>
    <property type="match status" value="1"/>
</dbReference>
<evidence type="ECO:0000259" key="1">
    <source>
        <dbReference type="Pfam" id="PF00685"/>
    </source>
</evidence>
<comment type="caution">
    <text evidence="2">The sequence shown here is derived from an EMBL/GenBank/DDBJ whole genome shotgun (WGS) entry which is preliminary data.</text>
</comment>
<proteinExistence type="predicted"/>
<organism evidence="2 3">
    <name type="scientific">Limnofasciculus baicalensis BBK-W-15</name>
    <dbReference type="NCBI Taxonomy" id="2699891"/>
    <lineage>
        <taxon>Bacteria</taxon>
        <taxon>Bacillati</taxon>
        <taxon>Cyanobacteriota</taxon>
        <taxon>Cyanophyceae</taxon>
        <taxon>Coleofasciculales</taxon>
        <taxon>Coleofasciculaceae</taxon>
        <taxon>Limnofasciculus</taxon>
        <taxon>Limnofasciculus baicalensis</taxon>
    </lineage>
</organism>
<gene>
    <name evidence="2" type="ORF">NJ959_29080</name>
</gene>
<reference evidence="2" key="1">
    <citation type="submission" date="2022-06" db="EMBL/GenBank/DDBJ databases">
        <title>New cyanobacteria of genus Symplocastrum in benthos of Lake Baikal.</title>
        <authorList>
            <person name="Sorokovikova E."/>
            <person name="Tikhonova I."/>
            <person name="Krasnopeev A."/>
            <person name="Evseev P."/>
            <person name="Gladkikh A."/>
            <person name="Belykh O."/>
        </authorList>
    </citation>
    <scope>NUCLEOTIDE SEQUENCE</scope>
    <source>
        <strain evidence="2">BBK-W-15</strain>
    </source>
</reference>
<accession>A0AAE3GXN7</accession>
<feature type="domain" description="Sulfotransferase" evidence="1">
    <location>
        <begin position="42"/>
        <end position="202"/>
    </location>
</feature>
<dbReference type="GO" id="GO:0008146">
    <property type="term" value="F:sulfotransferase activity"/>
    <property type="evidence" value="ECO:0007669"/>
    <property type="project" value="InterPro"/>
</dbReference>